<accession>A0A9X5BID1</accession>
<sequence length="146" mass="16182">MHISTKCSVAIHCLIFIYEYGEKQKVTSELLALSTGINPVTIRNIISSLKKDGIISVKFGTGGTTLNCRPDEVTLYHICKAIEPAFSSKLIGIHSLPSQLCPIGKNIHNVLDCSYEKIRNDLCQSLESITLGNIISDYHRIEHKPD</sequence>
<dbReference type="PROSITE" id="PS51197">
    <property type="entry name" value="HTH_RRF2_2"/>
    <property type="match status" value="1"/>
</dbReference>
<evidence type="ECO:0000313" key="2">
    <source>
        <dbReference type="Proteomes" id="UP001154420"/>
    </source>
</evidence>
<dbReference type="EMBL" id="QZDT01000043">
    <property type="protein sequence ID" value="NBJ94579.1"/>
    <property type="molecule type" value="Genomic_DNA"/>
</dbReference>
<dbReference type="Proteomes" id="UP001154420">
    <property type="component" value="Unassembled WGS sequence"/>
</dbReference>
<protein>
    <submittedName>
        <fullName evidence="1">Rrf2 family transcriptional regulator</fullName>
    </submittedName>
</protein>
<organism evidence="1 2">
    <name type="scientific">Parablautia muri</name>
    <dbReference type="NCBI Taxonomy" id="2320879"/>
    <lineage>
        <taxon>Bacteria</taxon>
        <taxon>Bacillati</taxon>
        <taxon>Bacillota</taxon>
        <taxon>Clostridia</taxon>
        <taxon>Lachnospirales</taxon>
        <taxon>Lachnospiraceae</taxon>
        <taxon>Parablautia</taxon>
    </lineage>
</organism>
<comment type="caution">
    <text evidence="1">The sequence shown here is derived from an EMBL/GenBank/DDBJ whole genome shotgun (WGS) entry which is preliminary data.</text>
</comment>
<dbReference type="GO" id="GO:0003700">
    <property type="term" value="F:DNA-binding transcription factor activity"/>
    <property type="evidence" value="ECO:0007669"/>
    <property type="project" value="TreeGrafter"/>
</dbReference>
<reference evidence="1" key="1">
    <citation type="submission" date="2018-09" db="EMBL/GenBank/DDBJ databases">
        <title>Murine metabolic-syndrome-specific gut microbial biobank.</title>
        <authorList>
            <person name="Liu C."/>
        </authorList>
    </citation>
    <scope>NUCLEOTIDE SEQUENCE</scope>
    <source>
        <strain evidence="1">D42-62</strain>
    </source>
</reference>
<dbReference type="Pfam" id="PF02082">
    <property type="entry name" value="Rrf2"/>
    <property type="match status" value="1"/>
</dbReference>
<dbReference type="PANTHER" id="PTHR33221:SF15">
    <property type="entry name" value="HTH-TYPE TRANSCRIPTIONAL REGULATOR YWGB-RELATED"/>
    <property type="match status" value="1"/>
</dbReference>
<dbReference type="InterPro" id="IPR036390">
    <property type="entry name" value="WH_DNA-bd_sf"/>
</dbReference>
<evidence type="ECO:0000313" key="1">
    <source>
        <dbReference type="EMBL" id="NBJ94579.1"/>
    </source>
</evidence>
<proteinExistence type="predicted"/>
<dbReference type="OrthoDB" id="9808360at2"/>
<dbReference type="AlphaFoldDB" id="A0A9X5BID1"/>
<dbReference type="InterPro" id="IPR036388">
    <property type="entry name" value="WH-like_DNA-bd_sf"/>
</dbReference>
<name>A0A9X5BID1_9FIRM</name>
<dbReference type="SUPFAM" id="SSF46785">
    <property type="entry name" value="Winged helix' DNA-binding domain"/>
    <property type="match status" value="1"/>
</dbReference>
<keyword evidence="2" id="KW-1185">Reference proteome</keyword>
<dbReference type="PANTHER" id="PTHR33221">
    <property type="entry name" value="WINGED HELIX-TURN-HELIX TRANSCRIPTIONAL REGULATOR, RRF2 FAMILY"/>
    <property type="match status" value="1"/>
</dbReference>
<dbReference type="RefSeq" id="WP_160561596.1">
    <property type="nucleotide sequence ID" value="NZ_QZDT01000043.1"/>
</dbReference>
<dbReference type="GO" id="GO:0005829">
    <property type="term" value="C:cytosol"/>
    <property type="evidence" value="ECO:0007669"/>
    <property type="project" value="TreeGrafter"/>
</dbReference>
<gene>
    <name evidence="1" type="ORF">D5281_18855</name>
</gene>
<dbReference type="Gene3D" id="1.10.10.10">
    <property type="entry name" value="Winged helix-like DNA-binding domain superfamily/Winged helix DNA-binding domain"/>
    <property type="match status" value="1"/>
</dbReference>
<dbReference type="InterPro" id="IPR000944">
    <property type="entry name" value="Tscrpt_reg_Rrf2"/>
</dbReference>